<reference evidence="1 2" key="1">
    <citation type="submission" date="2019-01" db="EMBL/GenBank/DDBJ databases">
        <authorList>
            <person name="Chen W.-M."/>
        </authorList>
    </citation>
    <scope>NUCLEOTIDE SEQUENCE [LARGE SCALE GENOMIC DNA]</scope>
    <source>
        <strain evidence="1 2">CCP-7</strain>
    </source>
</reference>
<gene>
    <name evidence="1" type="ORF">EOD43_07625</name>
</gene>
<evidence type="ECO:0000313" key="2">
    <source>
        <dbReference type="Proteomes" id="UP000282971"/>
    </source>
</evidence>
<keyword evidence="2" id="KW-1185">Reference proteome</keyword>
<dbReference type="RefSeq" id="WP_127742627.1">
    <property type="nucleotide sequence ID" value="NZ_SACN01000001.1"/>
</dbReference>
<name>A0A437M836_9SPHN</name>
<dbReference type="EMBL" id="SACN01000001">
    <property type="protein sequence ID" value="RVT93726.1"/>
    <property type="molecule type" value="Genomic_DNA"/>
</dbReference>
<protein>
    <submittedName>
        <fullName evidence="1">Uncharacterized protein</fullName>
    </submittedName>
</protein>
<dbReference type="Proteomes" id="UP000282971">
    <property type="component" value="Unassembled WGS sequence"/>
</dbReference>
<dbReference type="AlphaFoldDB" id="A0A437M836"/>
<accession>A0A437M836</accession>
<organism evidence="1 2">
    <name type="scientific">Sphingomonas crocodyli</name>
    <dbReference type="NCBI Taxonomy" id="1979270"/>
    <lineage>
        <taxon>Bacteria</taxon>
        <taxon>Pseudomonadati</taxon>
        <taxon>Pseudomonadota</taxon>
        <taxon>Alphaproteobacteria</taxon>
        <taxon>Sphingomonadales</taxon>
        <taxon>Sphingomonadaceae</taxon>
        <taxon>Sphingomonas</taxon>
    </lineage>
</organism>
<proteinExistence type="predicted"/>
<evidence type="ECO:0000313" key="1">
    <source>
        <dbReference type="EMBL" id="RVT93726.1"/>
    </source>
</evidence>
<sequence length="89" mass="9546">MANRILEGTGEVIANGQSLGMADYRMVAVQDRFGKKADGTLTFHDPSIPAFESHFLTIRLNDEISFEVAVTAVTNGTIHIGNNGPMPGL</sequence>
<comment type="caution">
    <text evidence="1">The sequence shown here is derived from an EMBL/GenBank/DDBJ whole genome shotgun (WGS) entry which is preliminary data.</text>
</comment>